<dbReference type="InParanoid" id="H2Z1W3"/>
<name>H2Z1W3_CIOSA</name>
<feature type="domain" description="EGF-like" evidence="1">
    <location>
        <begin position="5"/>
        <end position="16"/>
    </location>
</feature>
<reference evidence="3" key="1">
    <citation type="submission" date="2003-08" db="EMBL/GenBank/DDBJ databases">
        <authorList>
            <person name="Birren B."/>
            <person name="Nusbaum C."/>
            <person name="Abebe A."/>
            <person name="Abouelleil A."/>
            <person name="Adekoya E."/>
            <person name="Ait-zahra M."/>
            <person name="Allen N."/>
            <person name="Allen T."/>
            <person name="An P."/>
            <person name="Anderson M."/>
            <person name="Anderson S."/>
            <person name="Arachchi H."/>
            <person name="Armbruster J."/>
            <person name="Bachantsang P."/>
            <person name="Baldwin J."/>
            <person name="Barry A."/>
            <person name="Bayul T."/>
            <person name="Blitshsteyn B."/>
            <person name="Bloom T."/>
            <person name="Blye J."/>
            <person name="Boguslavskiy L."/>
            <person name="Borowsky M."/>
            <person name="Boukhgalter B."/>
            <person name="Brunache A."/>
            <person name="Butler J."/>
            <person name="Calixte N."/>
            <person name="Calvo S."/>
            <person name="Camarata J."/>
            <person name="Campo K."/>
            <person name="Chang J."/>
            <person name="Cheshatsang Y."/>
            <person name="Citroen M."/>
            <person name="Collymore A."/>
            <person name="Considine T."/>
            <person name="Cook A."/>
            <person name="Cooke P."/>
            <person name="Corum B."/>
            <person name="Cuomo C."/>
            <person name="David R."/>
            <person name="Dawoe T."/>
            <person name="Degray S."/>
            <person name="Dodge S."/>
            <person name="Dooley K."/>
            <person name="Dorje P."/>
            <person name="Dorjee K."/>
            <person name="Dorris L."/>
            <person name="Duffey N."/>
            <person name="Dupes A."/>
            <person name="Elkins T."/>
            <person name="Engels R."/>
            <person name="Erickson J."/>
            <person name="Farina A."/>
            <person name="Faro S."/>
            <person name="Ferreira P."/>
            <person name="Fischer H."/>
            <person name="Fitzgerald M."/>
            <person name="Foley K."/>
            <person name="Gage D."/>
            <person name="Galagan J."/>
            <person name="Gearin G."/>
            <person name="Gnerre S."/>
            <person name="Gnirke A."/>
            <person name="Goyette A."/>
            <person name="Graham J."/>
            <person name="Grandbois E."/>
            <person name="Gyaltsen K."/>
            <person name="Hafez N."/>
            <person name="Hagopian D."/>
            <person name="Hagos B."/>
            <person name="Hall J."/>
            <person name="Hatcher B."/>
            <person name="Heller A."/>
            <person name="Higgins H."/>
            <person name="Honan T."/>
            <person name="Horn A."/>
            <person name="Houde N."/>
            <person name="Hughes L."/>
            <person name="Hulme W."/>
            <person name="Husby E."/>
            <person name="Iliev I."/>
            <person name="Jaffe D."/>
            <person name="Jones C."/>
            <person name="Kamal M."/>
            <person name="Kamat A."/>
            <person name="Kamvysselis M."/>
            <person name="Karlsson E."/>
            <person name="Kells C."/>
            <person name="Kieu A."/>
            <person name="Kisner P."/>
            <person name="Kodira C."/>
            <person name="Kulbokas E."/>
            <person name="Labutti K."/>
            <person name="Lama D."/>
            <person name="Landers T."/>
            <person name="Leger J."/>
            <person name="Levine S."/>
            <person name="Lewis D."/>
            <person name="Lewis T."/>
            <person name="Lindblad-toh K."/>
            <person name="Liu X."/>
            <person name="Lokyitsang T."/>
            <person name="Lokyitsang Y."/>
            <person name="Lucien O."/>
            <person name="Lui A."/>
            <person name="Ma L.J."/>
            <person name="Mabbitt R."/>
            <person name="Macdonald J."/>
            <person name="Maclean C."/>
            <person name="Major J."/>
            <person name="Manning J."/>
            <person name="Marabella R."/>
            <person name="Maru K."/>
            <person name="Matthews C."/>
            <person name="Mauceli E."/>
            <person name="Mccarthy M."/>
            <person name="Mcdonough S."/>
            <person name="Mcghee T."/>
            <person name="Meldrim J."/>
            <person name="Meneus L."/>
            <person name="Mesirov J."/>
            <person name="Mihalev A."/>
            <person name="Mihova T."/>
            <person name="Mikkelsen T."/>
            <person name="Mlenga V."/>
            <person name="Moru K."/>
            <person name="Mozes J."/>
            <person name="Mulrain L."/>
            <person name="Munson G."/>
            <person name="Naylor J."/>
            <person name="Newes C."/>
            <person name="Nguyen C."/>
            <person name="Nguyen N."/>
            <person name="Nguyen T."/>
            <person name="Nicol R."/>
            <person name="Nielsen C."/>
            <person name="Nizzari M."/>
            <person name="Norbu C."/>
            <person name="Norbu N."/>
            <person name="O'donnell P."/>
            <person name="Okoawo O."/>
            <person name="O'leary S."/>
            <person name="Omotosho B."/>
            <person name="O'neill K."/>
            <person name="Osman S."/>
            <person name="Parker S."/>
            <person name="Perrin D."/>
            <person name="Phunkhang P."/>
            <person name="Piqani B."/>
            <person name="Purcell S."/>
            <person name="Rachupka T."/>
            <person name="Ramasamy U."/>
            <person name="Rameau R."/>
            <person name="Ray V."/>
            <person name="Raymond C."/>
            <person name="Retta R."/>
            <person name="Richardson S."/>
            <person name="Rise C."/>
            <person name="Rodriguez J."/>
            <person name="Rogers J."/>
            <person name="Rogov P."/>
            <person name="Rutman M."/>
            <person name="Schupbach R."/>
            <person name="Seaman C."/>
            <person name="Settipalli S."/>
            <person name="Sharpe T."/>
            <person name="Sheridan J."/>
            <person name="Sherpa N."/>
            <person name="Shi J."/>
            <person name="Smirnov S."/>
            <person name="Smith C."/>
            <person name="Sougnez C."/>
            <person name="Spencer B."/>
            <person name="Stalker J."/>
            <person name="Stange-thomann N."/>
            <person name="Stavropoulos S."/>
            <person name="Stetson K."/>
            <person name="Stone C."/>
            <person name="Stone S."/>
            <person name="Stubbs M."/>
            <person name="Talamas J."/>
            <person name="Tchuinga P."/>
            <person name="Tenzing P."/>
            <person name="Tesfaye S."/>
            <person name="Theodore J."/>
            <person name="Thoulutsang Y."/>
            <person name="Topham K."/>
            <person name="Towey S."/>
            <person name="Tsamla T."/>
            <person name="Tsomo N."/>
            <person name="Vallee D."/>
            <person name="Vassiliev H."/>
            <person name="Venkataraman V."/>
            <person name="Vinson J."/>
            <person name="Vo A."/>
            <person name="Wade C."/>
            <person name="Wang S."/>
            <person name="Wangchuk T."/>
            <person name="Wangdi T."/>
            <person name="Whittaker C."/>
            <person name="Wilkinson J."/>
            <person name="Wu Y."/>
            <person name="Wyman D."/>
            <person name="Yadav S."/>
            <person name="Yang S."/>
            <person name="Yang X."/>
            <person name="Yeager S."/>
            <person name="Yee E."/>
            <person name="Young G."/>
            <person name="Zainoun J."/>
            <person name="Zembeck L."/>
            <person name="Zimmer A."/>
            <person name="Zody M."/>
            <person name="Lander E."/>
        </authorList>
    </citation>
    <scope>NUCLEOTIDE SEQUENCE [LARGE SCALE GENOMIC DNA]</scope>
</reference>
<sequence>MDFECNCLGSFSGKTCDIPMCPKITELLSTGETAIFDITFTQSSAQSNIKCPTDSLQREYHKHRSNVCWL</sequence>
<evidence type="ECO:0000313" key="3">
    <source>
        <dbReference type="Proteomes" id="UP000007875"/>
    </source>
</evidence>
<dbReference type="InterPro" id="IPR000742">
    <property type="entry name" value="EGF"/>
</dbReference>
<dbReference type="Proteomes" id="UP000007875">
    <property type="component" value="Unassembled WGS sequence"/>
</dbReference>
<evidence type="ECO:0000259" key="1">
    <source>
        <dbReference type="PROSITE" id="PS00022"/>
    </source>
</evidence>
<reference evidence="2" key="2">
    <citation type="submission" date="2025-08" db="UniProtKB">
        <authorList>
            <consortium name="Ensembl"/>
        </authorList>
    </citation>
    <scope>IDENTIFICATION</scope>
</reference>
<proteinExistence type="predicted"/>
<dbReference type="PROSITE" id="PS00022">
    <property type="entry name" value="EGF_1"/>
    <property type="match status" value="1"/>
</dbReference>
<accession>H2Z1W3</accession>
<protein>
    <recommendedName>
        <fullName evidence="1">EGF-like domain-containing protein</fullName>
    </recommendedName>
</protein>
<dbReference type="AlphaFoldDB" id="H2Z1W3"/>
<keyword evidence="3" id="KW-1185">Reference proteome</keyword>
<dbReference type="Ensembl" id="ENSCSAVT00000011709.1">
    <property type="protein sequence ID" value="ENSCSAVP00000011575.1"/>
    <property type="gene ID" value="ENSCSAVG00000006787.1"/>
</dbReference>
<organism evidence="2 3">
    <name type="scientific">Ciona savignyi</name>
    <name type="common">Pacific transparent sea squirt</name>
    <dbReference type="NCBI Taxonomy" id="51511"/>
    <lineage>
        <taxon>Eukaryota</taxon>
        <taxon>Metazoa</taxon>
        <taxon>Chordata</taxon>
        <taxon>Tunicata</taxon>
        <taxon>Ascidiacea</taxon>
        <taxon>Phlebobranchia</taxon>
        <taxon>Cionidae</taxon>
        <taxon>Ciona</taxon>
    </lineage>
</organism>
<evidence type="ECO:0000313" key="2">
    <source>
        <dbReference type="Ensembl" id="ENSCSAVP00000011575.1"/>
    </source>
</evidence>
<reference evidence="2" key="3">
    <citation type="submission" date="2025-09" db="UniProtKB">
        <authorList>
            <consortium name="Ensembl"/>
        </authorList>
    </citation>
    <scope>IDENTIFICATION</scope>
</reference>
<dbReference type="HOGENOM" id="CLU_2764337_0_0_1"/>